<evidence type="ECO:0000256" key="2">
    <source>
        <dbReference type="ARBA" id="ARBA00023015"/>
    </source>
</evidence>
<feature type="compositionally biased region" description="Low complexity" evidence="7">
    <location>
        <begin position="1337"/>
        <end position="1350"/>
    </location>
</feature>
<evidence type="ECO:0000259" key="8">
    <source>
        <dbReference type="PROSITE" id="PS51818"/>
    </source>
</evidence>
<organism evidence="9 10">
    <name type="scientific">Trichobilharzia regenti</name>
    <name type="common">Nasal bird schistosome</name>
    <dbReference type="NCBI Taxonomy" id="157069"/>
    <lineage>
        <taxon>Eukaryota</taxon>
        <taxon>Metazoa</taxon>
        <taxon>Spiralia</taxon>
        <taxon>Lophotrochozoa</taxon>
        <taxon>Platyhelminthes</taxon>
        <taxon>Trematoda</taxon>
        <taxon>Digenea</taxon>
        <taxon>Strigeidida</taxon>
        <taxon>Schistosomatoidea</taxon>
        <taxon>Schistosomatidae</taxon>
        <taxon>Trichobilharzia</taxon>
    </lineage>
</organism>
<keyword evidence="9" id="KW-1185">Reference proteome</keyword>
<keyword evidence="2" id="KW-0805">Transcription regulation</keyword>
<feature type="region of interest" description="Disordered" evidence="7">
    <location>
        <begin position="1001"/>
        <end position="1020"/>
    </location>
</feature>
<sequence length="1521" mass="169236">MDIVQQTYGLNQNDQVSNEHNQISRYVDMTANNSNNSTMDSLNSPQTELIVSNDKLKQNFSQIQPLSNSFNSILSDKENLNYFDQSSNNHNSHNKSLSINPMENSSENDHFSHSSVNPPSSLSSPSSSSSSSPSLHNLHHHQRQQKQQTNDDSFDSTDKDEHGIRRKRRKQILPQQNFQFTPLIINTDGIQLTKSSEKDETTDITDCDVIDITDTGCPQKVRKLSGSFVDDTNNNNSENKEQIIEGDEEKDKLDIMTKRYDENESKANKIINQSLSPNLLMSSECNKLINELSHCAVEVFRRSLNSKSTKVQINLTDEGDNRDTNCDTAKNNIIEEKMIEQTLLKLEPHISELVGQSLRSSIETLKNEMFASLKSINMNSNEDKHLIEKLTVDKNYGKPKDSNEAGIRNTATTIGHSVDKFTNDAIKTSSPIIQNQINLKIDQSSSEDDLKQSLTFENIQMEQFDPSSLYQPDKSDKEVFQNSTENDCATVMSSAAGNPSISTLTTNKTFSSKGFLGFPVDSLTESSIVNNSNTDANIINNTQNGHISSSVMTDFSEQIKNYINEIKQKFPQFSPIFPCENEDSTIFPKTICNDLSAGNINQQSSSTQFTATTTINGNNNSSNDISSDQPNVISSVEMPEPFTLNANITSSSTPLCGSPLPPTQATAATPAAAAAALANVLGFPNPFGWPSKLLTNDTQDNFGLTNSLSNLWPWKLLNSPYALKCPDQNTLIQPNPLINNAINLFSQLNKVNADPTLTNCLNSRFSSNQEGKYGSNENASLHLTTPIVTTLDEQLEAMPLVVRHERKANKTNSSIINNNTTYNNSNANNFDKLLSSITTEHTTSNATNTPTTGIASMNETGIFHGSTIGRRRRTKVTDTRLTHPRVSRYSSNTLSNCLLGNSTGITQAVYQQQSSFPQTTTGVIDSGTAMNLITPTNNGIPMCTSGGKALQLDDKESSLLNNNLLTGLNLSKYRHFINTSINNNSNNMKLDDFTSVKYRSENQIHSSGSNNSSPSPISLRLSGNAKEFVDTDGNRLNQEAERLDGQLPGESEKSTEYNTTTNNNNNINNNDRLNDKHSPHDYESFERIFTKTFKNYPLSMKSNLTNNSGAVSGGISSPLSSTSSPIHFNNTNMLLTETNVISPISSISTSIMSHSSSSSVSMSDINQRRILSKFNPICLLNSRLSNPLPPIPPIFFDSADDIPNKNTSNNATQRPSMNITNDNVHSYLGVQNEGPENQNPQQQSFSQRSNLSNCPNSSHSLPSFIHNSTSSYSLPLKSSLFPISQSLSLGPLDTSSNFTNTTTATIPGNTYESSINSNTSCITTISNLQNSHHRRQQQQSQPTPSNSNPHAQHNHHHMNYINKLYDKLNSGENLFNMKINKTMLLSDTFNNESNGMTLSESYQNQLINCSHELRMTTTLTPVHLRKAKLMFFYTRYPNSTLIKMYFPDVKFYKNNTAQLVKWFSNFREFYYIQMEKYARVAISEGIRTAEEIHVTTESEIYRALNLHYNRNQQLEENLTQR</sequence>
<reference evidence="10" key="2">
    <citation type="submission" date="2023-11" db="UniProtKB">
        <authorList>
            <consortium name="WormBaseParasite"/>
        </authorList>
    </citation>
    <scope>IDENTIFICATION</scope>
</reference>
<dbReference type="InterPro" id="IPR039350">
    <property type="entry name" value="Prospero_homeodomain"/>
</dbReference>
<proteinExistence type="predicted"/>
<evidence type="ECO:0000256" key="3">
    <source>
        <dbReference type="ARBA" id="ARBA00023125"/>
    </source>
</evidence>
<feature type="compositionally biased region" description="Low complexity" evidence="7">
    <location>
        <begin position="1231"/>
        <end position="1243"/>
    </location>
</feature>
<accession>A0AA85JDZ8</accession>
<protein>
    <submittedName>
        <fullName evidence="10">Prospero domain-containing protein</fullName>
    </submittedName>
</protein>
<feature type="compositionally biased region" description="Low complexity" evidence="7">
    <location>
        <begin position="1006"/>
        <end position="1020"/>
    </location>
</feature>
<dbReference type="Proteomes" id="UP000050795">
    <property type="component" value="Unassembled WGS sequence"/>
</dbReference>
<dbReference type="GO" id="GO:0007399">
    <property type="term" value="P:nervous system development"/>
    <property type="evidence" value="ECO:0007669"/>
    <property type="project" value="UniProtKB-ARBA"/>
</dbReference>
<feature type="compositionally biased region" description="Low complexity" evidence="7">
    <location>
        <begin position="113"/>
        <end position="136"/>
    </location>
</feature>
<evidence type="ECO:0000256" key="6">
    <source>
        <dbReference type="ARBA" id="ARBA00023242"/>
    </source>
</evidence>
<keyword evidence="5" id="KW-0804">Transcription</keyword>
<dbReference type="GO" id="GO:0048468">
    <property type="term" value="P:cell development"/>
    <property type="evidence" value="ECO:0007669"/>
    <property type="project" value="UniProtKB-ARBA"/>
</dbReference>
<feature type="compositionally biased region" description="Low complexity" evidence="7">
    <location>
        <begin position="86"/>
        <end position="100"/>
    </location>
</feature>
<feature type="compositionally biased region" description="Polar residues" evidence="7">
    <location>
        <begin position="1204"/>
        <end position="1224"/>
    </location>
</feature>
<keyword evidence="6" id="KW-0539">Nucleus</keyword>
<evidence type="ECO:0000256" key="7">
    <source>
        <dbReference type="SAM" id="MobiDB-lite"/>
    </source>
</evidence>
<feature type="region of interest" description="Disordered" evidence="7">
    <location>
        <begin position="1040"/>
        <end position="1079"/>
    </location>
</feature>
<feature type="compositionally biased region" description="Low complexity" evidence="7">
    <location>
        <begin position="1058"/>
        <end position="1070"/>
    </location>
</feature>
<dbReference type="PANTHER" id="PTHR12198:SF0">
    <property type="entry name" value="HOMEOBOX PROTEIN PROSPERO"/>
    <property type="match status" value="1"/>
</dbReference>
<dbReference type="GO" id="GO:0000981">
    <property type="term" value="F:DNA-binding transcription factor activity, RNA polymerase II-specific"/>
    <property type="evidence" value="ECO:0007669"/>
    <property type="project" value="TreeGrafter"/>
</dbReference>
<reference evidence="9" key="1">
    <citation type="submission" date="2022-06" db="EMBL/GenBank/DDBJ databases">
        <authorList>
            <person name="Berger JAMES D."/>
            <person name="Berger JAMES D."/>
        </authorList>
    </citation>
    <scope>NUCLEOTIDE SEQUENCE [LARGE SCALE GENOMIC DNA]</scope>
</reference>
<name>A0AA85JDZ8_TRIRE</name>
<evidence type="ECO:0000256" key="4">
    <source>
        <dbReference type="ARBA" id="ARBA00023155"/>
    </source>
</evidence>
<dbReference type="SUPFAM" id="SSF46689">
    <property type="entry name" value="Homeodomain-like"/>
    <property type="match status" value="1"/>
</dbReference>
<evidence type="ECO:0000313" key="9">
    <source>
        <dbReference type="Proteomes" id="UP000050795"/>
    </source>
</evidence>
<comment type="subcellular location">
    <subcellularLocation>
        <location evidence="1">Nucleus</location>
    </subcellularLocation>
</comment>
<feature type="region of interest" description="Disordered" evidence="7">
    <location>
        <begin position="84"/>
        <end position="175"/>
    </location>
</feature>
<evidence type="ECO:0000313" key="10">
    <source>
        <dbReference type="WBParaSite" id="TREG1_24440.2"/>
    </source>
</evidence>
<dbReference type="PANTHER" id="PTHR12198">
    <property type="entry name" value="HOMEOBOX PROTEIN PROSPERO/PROX-1/CEH-26"/>
    <property type="match status" value="1"/>
</dbReference>
<dbReference type="PROSITE" id="PS51818">
    <property type="entry name" value="HOMEO_PROSPERO"/>
    <property type="match status" value="1"/>
</dbReference>
<evidence type="ECO:0000256" key="5">
    <source>
        <dbReference type="ARBA" id="ARBA00023163"/>
    </source>
</evidence>
<feature type="compositionally biased region" description="Polar residues" evidence="7">
    <location>
        <begin position="1244"/>
        <end position="1258"/>
    </location>
</feature>
<dbReference type="Gene3D" id="1.10.10.500">
    <property type="entry name" value="Homeo-prospero domain"/>
    <property type="match status" value="1"/>
</dbReference>
<feature type="region of interest" description="Disordered" evidence="7">
    <location>
        <begin position="1329"/>
        <end position="1354"/>
    </location>
</feature>
<feature type="compositionally biased region" description="Basic and acidic residues" evidence="7">
    <location>
        <begin position="1040"/>
        <end position="1055"/>
    </location>
</feature>
<dbReference type="InterPro" id="IPR009057">
    <property type="entry name" value="Homeodomain-like_sf"/>
</dbReference>
<dbReference type="InterPro" id="IPR023082">
    <property type="entry name" value="Homeo_prospero_dom"/>
</dbReference>
<evidence type="ECO:0000256" key="1">
    <source>
        <dbReference type="ARBA" id="ARBA00004123"/>
    </source>
</evidence>
<dbReference type="GO" id="GO:0000978">
    <property type="term" value="F:RNA polymerase II cis-regulatory region sequence-specific DNA binding"/>
    <property type="evidence" value="ECO:0007669"/>
    <property type="project" value="TreeGrafter"/>
</dbReference>
<dbReference type="Pfam" id="PF05044">
    <property type="entry name" value="HPD"/>
    <property type="match status" value="1"/>
</dbReference>
<dbReference type="GO" id="GO:0005634">
    <property type="term" value="C:nucleus"/>
    <property type="evidence" value="ECO:0007669"/>
    <property type="project" value="UniProtKB-SubCell"/>
</dbReference>
<feature type="region of interest" description="Disordered" evidence="7">
    <location>
        <begin position="1199"/>
        <end position="1258"/>
    </location>
</feature>
<keyword evidence="4" id="KW-0371">Homeobox</keyword>
<keyword evidence="3" id="KW-0238">DNA-binding</keyword>
<feature type="domain" description="Prospero" evidence="8">
    <location>
        <begin position="1416"/>
        <end position="1521"/>
    </location>
</feature>
<dbReference type="WBParaSite" id="TREG1_24440.2">
    <property type="protein sequence ID" value="TREG1_24440.2"/>
    <property type="gene ID" value="TREG1_24440"/>
</dbReference>
<dbReference type="InterPro" id="IPR037131">
    <property type="entry name" value="Homeo_prospero_dom_sf"/>
</dbReference>